<name>A0A238JPD6_9RHOB</name>
<evidence type="ECO:0000256" key="1">
    <source>
        <dbReference type="SAM" id="SignalP"/>
    </source>
</evidence>
<protein>
    <submittedName>
        <fullName evidence="2">Uncharacterized protein</fullName>
    </submittedName>
</protein>
<dbReference type="Proteomes" id="UP000202922">
    <property type="component" value="Unassembled WGS sequence"/>
</dbReference>
<sequence length="204" mass="22875">MLRKTAICLAISCAALAAPAQAADFSDPTWPCIQRKVEDLSLGIMWPHPVPDIKLSGDQAAQVNDLVDRLSLRRVTLEEADQLIRDFAADTPDLTIDLLGNVFKRVFDKLGQDRKAIIQGIGKYSISQLALSQQIDDTRSQMTTLMAASEPDFDKVDELEEKLDWDERIYRDRAKSLTYVCETPVLLEKRIYAIAQSLLQVAPQ</sequence>
<dbReference type="AlphaFoldDB" id="A0A238JPD6"/>
<feature type="signal peptide" evidence="1">
    <location>
        <begin position="1"/>
        <end position="22"/>
    </location>
</feature>
<feature type="chain" id="PRO_5012421207" evidence="1">
    <location>
        <begin position="23"/>
        <end position="204"/>
    </location>
</feature>
<dbReference type="RefSeq" id="WP_093965999.1">
    <property type="nucleotide sequence ID" value="NZ_FXYE01000001.1"/>
</dbReference>
<evidence type="ECO:0000313" key="3">
    <source>
        <dbReference type="Proteomes" id="UP000202922"/>
    </source>
</evidence>
<organism evidence="2 3">
    <name type="scientific">Actibacterium lipolyticum</name>
    <dbReference type="NCBI Taxonomy" id="1524263"/>
    <lineage>
        <taxon>Bacteria</taxon>
        <taxon>Pseudomonadati</taxon>
        <taxon>Pseudomonadota</taxon>
        <taxon>Alphaproteobacteria</taxon>
        <taxon>Rhodobacterales</taxon>
        <taxon>Roseobacteraceae</taxon>
        <taxon>Actibacterium</taxon>
    </lineage>
</organism>
<reference evidence="3" key="1">
    <citation type="submission" date="2017-05" db="EMBL/GenBank/DDBJ databases">
        <authorList>
            <person name="Rodrigo-Torres L."/>
            <person name="Arahal R. D."/>
            <person name="Lucena T."/>
        </authorList>
    </citation>
    <scope>NUCLEOTIDE SEQUENCE [LARGE SCALE GENOMIC DNA]</scope>
    <source>
        <strain evidence="3">CECT 8621</strain>
    </source>
</reference>
<proteinExistence type="predicted"/>
<dbReference type="EMBL" id="FXYE01000001">
    <property type="protein sequence ID" value="SMX32375.1"/>
    <property type="molecule type" value="Genomic_DNA"/>
</dbReference>
<evidence type="ECO:0000313" key="2">
    <source>
        <dbReference type="EMBL" id="SMX32375.1"/>
    </source>
</evidence>
<keyword evidence="1" id="KW-0732">Signal</keyword>
<accession>A0A238JPD6</accession>
<keyword evidence="3" id="KW-1185">Reference proteome</keyword>
<dbReference type="OrthoDB" id="6159094at2"/>
<gene>
    <name evidence="2" type="ORF">COL8621_00798</name>
</gene>